<gene>
    <name evidence="1" type="ORF">PanWU01x14_017100</name>
</gene>
<dbReference type="EMBL" id="JXTB01000007">
    <property type="protein sequence ID" value="PON78811.1"/>
    <property type="molecule type" value="Genomic_DNA"/>
</dbReference>
<evidence type="ECO:0000313" key="2">
    <source>
        <dbReference type="Proteomes" id="UP000237105"/>
    </source>
</evidence>
<proteinExistence type="predicted"/>
<dbReference type="AlphaFoldDB" id="A0A2P5DZU2"/>
<accession>A0A2P5DZU2</accession>
<organism evidence="1 2">
    <name type="scientific">Parasponia andersonii</name>
    <name type="common">Sponia andersonii</name>
    <dbReference type="NCBI Taxonomy" id="3476"/>
    <lineage>
        <taxon>Eukaryota</taxon>
        <taxon>Viridiplantae</taxon>
        <taxon>Streptophyta</taxon>
        <taxon>Embryophyta</taxon>
        <taxon>Tracheophyta</taxon>
        <taxon>Spermatophyta</taxon>
        <taxon>Magnoliopsida</taxon>
        <taxon>eudicotyledons</taxon>
        <taxon>Gunneridae</taxon>
        <taxon>Pentapetalae</taxon>
        <taxon>rosids</taxon>
        <taxon>fabids</taxon>
        <taxon>Rosales</taxon>
        <taxon>Cannabaceae</taxon>
        <taxon>Parasponia</taxon>
    </lineage>
</organism>
<name>A0A2P5DZU2_PARAD</name>
<evidence type="ECO:0000313" key="1">
    <source>
        <dbReference type="EMBL" id="PON78811.1"/>
    </source>
</evidence>
<keyword evidence="2" id="KW-1185">Reference proteome</keyword>
<comment type="caution">
    <text evidence="1">The sequence shown here is derived from an EMBL/GenBank/DDBJ whole genome shotgun (WGS) entry which is preliminary data.</text>
</comment>
<protein>
    <submittedName>
        <fullName evidence="1">Uncharacterized protein</fullName>
    </submittedName>
</protein>
<reference evidence="2" key="1">
    <citation type="submission" date="2016-06" db="EMBL/GenBank/DDBJ databases">
        <title>Parallel loss of symbiosis genes in relatives of nitrogen-fixing non-legume Parasponia.</title>
        <authorList>
            <person name="Van Velzen R."/>
            <person name="Holmer R."/>
            <person name="Bu F."/>
            <person name="Rutten L."/>
            <person name="Van Zeijl A."/>
            <person name="Liu W."/>
            <person name="Santuari L."/>
            <person name="Cao Q."/>
            <person name="Sharma T."/>
            <person name="Shen D."/>
            <person name="Roswanjaya Y."/>
            <person name="Wardhani T."/>
            <person name="Kalhor M.S."/>
            <person name="Jansen J."/>
            <person name="Van den Hoogen J."/>
            <person name="Gungor B."/>
            <person name="Hartog M."/>
            <person name="Hontelez J."/>
            <person name="Verver J."/>
            <person name="Yang W.-C."/>
            <person name="Schijlen E."/>
            <person name="Repin R."/>
            <person name="Schilthuizen M."/>
            <person name="Schranz E."/>
            <person name="Heidstra R."/>
            <person name="Miyata K."/>
            <person name="Fedorova E."/>
            <person name="Kohlen W."/>
            <person name="Bisseling T."/>
            <person name="Smit S."/>
            <person name="Geurts R."/>
        </authorList>
    </citation>
    <scope>NUCLEOTIDE SEQUENCE [LARGE SCALE GENOMIC DNA]</scope>
    <source>
        <strain evidence="2">cv. WU1-14</strain>
    </source>
</reference>
<sequence>MRTIQCESINFAIKKDLQHVKKYTLCDFISQLDFALSKLRHTELHFDYISKHTMLELLPPINVLRTY</sequence>
<dbReference type="Proteomes" id="UP000237105">
    <property type="component" value="Unassembled WGS sequence"/>
</dbReference>